<dbReference type="InterPro" id="IPR000835">
    <property type="entry name" value="HTH_MarR-typ"/>
</dbReference>
<dbReference type="InterPro" id="IPR039422">
    <property type="entry name" value="MarR/SlyA-like"/>
</dbReference>
<dbReference type="InterPro" id="IPR036388">
    <property type="entry name" value="WH-like_DNA-bd_sf"/>
</dbReference>
<dbReference type="PRINTS" id="PR00598">
    <property type="entry name" value="HTHMARR"/>
</dbReference>
<dbReference type="Gene3D" id="1.10.10.10">
    <property type="entry name" value="Winged helix-like DNA-binding domain superfamily/Winged helix DNA-binding domain"/>
    <property type="match status" value="1"/>
</dbReference>
<dbReference type="AlphaFoldDB" id="A0A7G6YDL5"/>
<dbReference type="EMBL" id="CP043641">
    <property type="protein sequence ID" value="QNE36580.1"/>
    <property type="molecule type" value="Genomic_DNA"/>
</dbReference>
<gene>
    <name evidence="2" type="ORF">F1C12_16650</name>
</gene>
<dbReference type="InterPro" id="IPR036390">
    <property type="entry name" value="WH_DNA-bd_sf"/>
</dbReference>
<dbReference type="SMART" id="SM00347">
    <property type="entry name" value="HTH_MARR"/>
    <property type="match status" value="1"/>
</dbReference>
<dbReference type="Proteomes" id="UP000515511">
    <property type="component" value="Chromosome"/>
</dbReference>
<proteinExistence type="predicted"/>
<protein>
    <submittedName>
        <fullName evidence="2">MarR family transcriptional regulator</fullName>
    </submittedName>
</protein>
<dbReference type="PROSITE" id="PS50995">
    <property type="entry name" value="HTH_MARR_2"/>
    <property type="match status" value="1"/>
</dbReference>
<name>A0A7G6YDL5_9MICO</name>
<dbReference type="RefSeq" id="WP_185276016.1">
    <property type="nucleotide sequence ID" value="NZ_CP043641.1"/>
</dbReference>
<dbReference type="PANTHER" id="PTHR33164">
    <property type="entry name" value="TRANSCRIPTIONAL REGULATOR, MARR FAMILY"/>
    <property type="match status" value="1"/>
</dbReference>
<dbReference type="SUPFAM" id="SSF46785">
    <property type="entry name" value="Winged helix' DNA-binding domain"/>
    <property type="match status" value="1"/>
</dbReference>
<organism evidence="2 3">
    <name type="scientific">Leifsonia shinshuensis</name>
    <dbReference type="NCBI Taxonomy" id="150026"/>
    <lineage>
        <taxon>Bacteria</taxon>
        <taxon>Bacillati</taxon>
        <taxon>Actinomycetota</taxon>
        <taxon>Actinomycetes</taxon>
        <taxon>Micrococcales</taxon>
        <taxon>Microbacteriaceae</taxon>
        <taxon>Leifsonia</taxon>
    </lineage>
</organism>
<sequence length="159" mass="17102">MTSTPQRARRGAPPRTAFLLAQIGADAADRFAERVAALGLTPREAGAIRVLGRRQGLSQRELAEQLGTVPSRLVALVDELEAKGFVVRERSEGDRRNNVLTLAPDGERMLARLREVAEAHQGDVLSPLDDEEQVALAALLAKLAAASTVPPDGHPGFRR</sequence>
<evidence type="ECO:0000259" key="1">
    <source>
        <dbReference type="PROSITE" id="PS50995"/>
    </source>
</evidence>
<feature type="domain" description="HTH marR-type" evidence="1">
    <location>
        <begin position="13"/>
        <end position="145"/>
    </location>
</feature>
<evidence type="ECO:0000313" key="2">
    <source>
        <dbReference type="EMBL" id="QNE36580.1"/>
    </source>
</evidence>
<dbReference type="GO" id="GO:0003700">
    <property type="term" value="F:DNA-binding transcription factor activity"/>
    <property type="evidence" value="ECO:0007669"/>
    <property type="project" value="InterPro"/>
</dbReference>
<dbReference type="KEGG" id="lse:F1C12_16650"/>
<reference evidence="3" key="1">
    <citation type="submission" date="2019-09" db="EMBL/GenBank/DDBJ databases">
        <title>Antimicrobial potential of Antarctic Bacteria.</title>
        <authorList>
            <person name="Benaud N."/>
            <person name="Edwards R.J."/>
            <person name="Ferrari B.C."/>
        </authorList>
    </citation>
    <scope>NUCLEOTIDE SEQUENCE [LARGE SCALE GENOMIC DNA]</scope>
    <source>
        <strain evidence="3">INR9</strain>
    </source>
</reference>
<dbReference type="PANTHER" id="PTHR33164:SF89">
    <property type="entry name" value="MARR FAMILY REGULATORY PROTEIN"/>
    <property type="match status" value="1"/>
</dbReference>
<dbReference type="Pfam" id="PF12802">
    <property type="entry name" value="MarR_2"/>
    <property type="match status" value="1"/>
</dbReference>
<accession>A0A7G6YDL5</accession>
<dbReference type="GO" id="GO:0006950">
    <property type="term" value="P:response to stress"/>
    <property type="evidence" value="ECO:0007669"/>
    <property type="project" value="TreeGrafter"/>
</dbReference>
<evidence type="ECO:0000313" key="3">
    <source>
        <dbReference type="Proteomes" id="UP000515511"/>
    </source>
</evidence>